<dbReference type="InterPro" id="IPR015943">
    <property type="entry name" value="WD40/YVTN_repeat-like_dom_sf"/>
</dbReference>
<dbReference type="EMBL" id="JASPKY010000338">
    <property type="protein sequence ID" value="KAK9708016.1"/>
    <property type="molecule type" value="Genomic_DNA"/>
</dbReference>
<name>A0AAW1JW69_POPJA</name>
<dbReference type="PROSITE" id="PS50294">
    <property type="entry name" value="WD_REPEATS_REGION"/>
    <property type="match status" value="2"/>
</dbReference>
<evidence type="ECO:0000313" key="6">
    <source>
        <dbReference type="Proteomes" id="UP001458880"/>
    </source>
</evidence>
<keyword evidence="6" id="KW-1185">Reference proteome</keyword>
<dbReference type="PANTHER" id="PTHR44499">
    <property type="entry name" value="JOUBERIN"/>
    <property type="match status" value="1"/>
</dbReference>
<dbReference type="SMART" id="SM00320">
    <property type="entry name" value="WD40"/>
    <property type="match status" value="5"/>
</dbReference>
<keyword evidence="2" id="KW-0677">Repeat</keyword>
<feature type="compositionally biased region" description="Basic and acidic residues" evidence="4">
    <location>
        <begin position="852"/>
        <end position="867"/>
    </location>
</feature>
<dbReference type="InterPro" id="IPR036322">
    <property type="entry name" value="WD40_repeat_dom_sf"/>
</dbReference>
<dbReference type="PROSITE" id="PS00678">
    <property type="entry name" value="WD_REPEATS_1"/>
    <property type="match status" value="1"/>
</dbReference>
<sequence length="885" mass="100379">MAQSITSETKSKFESLLKHALNKKNSKSSQNLIDSGAKTLPDAGLVNEGINDVDDVVSKNYILDKFFNNDEVKENDETLTKPPVPKPRKKIHQSPNDSNETYSVKSAKVLNIINENCNNSESNDTYDLPRRISRQDSDTSGSSTKTYNVTNTQIGDVLYHDKVSKTSIVEVNAISPFGRPSTSYKISGHEIEMANFHDEPDTTQSIEDILQETEIKSTDSERSTRITFENELKGKRKKKVQNVIETAEEPLYKYDEIMSIVVHNTDRLELNTFVIHPVVKVYLVDYETGEYIKKTDASRGAVFYNENLAYILPVITQNFNLQEKRQFRPEWEESIIINEDFNYITNPATRVILFFELLDFVGFTEAALQSSVYSRGWHRIAWAFLKINAANGTTNTGAKLRLQLYKPGQDVRRSCPVFDWWRGKRIKYSSTLYITVKGIKSPDAVIETFRSKTPLEREKSASIPEDDTAVIKSSDELVRSDKEKVKAVLSVLDDKVCKLPNNILTDIESGDEGCFVLKFSNSGMFLACATKIRKNYTMILYVVPEFETYYKLPSHQELIYNISFSKDDHLVASSSSDGTVCVWNLEKWTFVQILPHPSFVYWCEISSDNTIATACYDKTVRIWNTSDNPAKIEYFLVDELEGHTGYVTCLCFNSSGNILFTSDSIGAIILWKRADRVWKHLKTVKLSELRNVLINQIFLHKKERKLIVHARDSVIRIVDVKNECIMQWLEGALNTRVRTLCCITYCGTYIISGSDNGVVHVWEADTGKSVTTYYPYNNISTTNIPVHAVDISSAGNLMAVGHFGRSVPIQVYNYDSKTCSHQLAASKDNNLRTTIHKTEAKIDAESDSEKEDTEKDVDLETLGDRRSILPAVPQYQRSQKGLVGK</sequence>
<feature type="repeat" description="WD" evidence="3">
    <location>
        <begin position="552"/>
        <end position="593"/>
    </location>
</feature>
<proteinExistence type="predicted"/>
<feature type="compositionally biased region" description="Basic and acidic residues" evidence="4">
    <location>
        <begin position="127"/>
        <end position="137"/>
    </location>
</feature>
<feature type="repeat" description="WD" evidence="3">
    <location>
        <begin position="640"/>
        <end position="672"/>
    </location>
</feature>
<dbReference type="SUPFAM" id="SSF50978">
    <property type="entry name" value="WD40 repeat-like"/>
    <property type="match status" value="1"/>
</dbReference>
<dbReference type="PROSITE" id="PS50082">
    <property type="entry name" value="WD_REPEATS_2"/>
    <property type="match status" value="3"/>
</dbReference>
<dbReference type="Proteomes" id="UP001458880">
    <property type="component" value="Unassembled WGS sequence"/>
</dbReference>
<evidence type="ECO:0000256" key="4">
    <source>
        <dbReference type="SAM" id="MobiDB-lite"/>
    </source>
</evidence>
<protein>
    <submittedName>
        <fullName evidence="5">WD domain, G-beta repeat</fullName>
    </submittedName>
</protein>
<feature type="repeat" description="WD" evidence="3">
    <location>
        <begin position="747"/>
        <end position="772"/>
    </location>
</feature>
<accession>A0AAW1JW69</accession>
<evidence type="ECO:0000256" key="1">
    <source>
        <dbReference type="ARBA" id="ARBA00022574"/>
    </source>
</evidence>
<dbReference type="AlphaFoldDB" id="A0AAW1JW69"/>
<feature type="compositionally biased region" description="Polar residues" evidence="4">
    <location>
        <begin position="138"/>
        <end position="147"/>
    </location>
</feature>
<gene>
    <name evidence="5" type="ORF">QE152_g27485</name>
</gene>
<evidence type="ECO:0000256" key="3">
    <source>
        <dbReference type="PROSITE-ProRule" id="PRU00221"/>
    </source>
</evidence>
<dbReference type="Gene3D" id="2.130.10.10">
    <property type="entry name" value="YVTN repeat-like/Quinoprotein amine dehydrogenase"/>
    <property type="match status" value="2"/>
</dbReference>
<feature type="region of interest" description="Disordered" evidence="4">
    <location>
        <begin position="118"/>
        <end position="147"/>
    </location>
</feature>
<dbReference type="InterPro" id="IPR052803">
    <property type="entry name" value="Cilium-Associated_Jouberin"/>
</dbReference>
<keyword evidence="1 3" id="KW-0853">WD repeat</keyword>
<evidence type="ECO:0000313" key="5">
    <source>
        <dbReference type="EMBL" id="KAK9708016.1"/>
    </source>
</evidence>
<evidence type="ECO:0000256" key="2">
    <source>
        <dbReference type="ARBA" id="ARBA00022737"/>
    </source>
</evidence>
<organism evidence="5 6">
    <name type="scientific">Popillia japonica</name>
    <name type="common">Japanese beetle</name>
    <dbReference type="NCBI Taxonomy" id="7064"/>
    <lineage>
        <taxon>Eukaryota</taxon>
        <taxon>Metazoa</taxon>
        <taxon>Ecdysozoa</taxon>
        <taxon>Arthropoda</taxon>
        <taxon>Hexapoda</taxon>
        <taxon>Insecta</taxon>
        <taxon>Pterygota</taxon>
        <taxon>Neoptera</taxon>
        <taxon>Endopterygota</taxon>
        <taxon>Coleoptera</taxon>
        <taxon>Polyphaga</taxon>
        <taxon>Scarabaeiformia</taxon>
        <taxon>Scarabaeidae</taxon>
        <taxon>Rutelinae</taxon>
        <taxon>Popillia</taxon>
    </lineage>
</organism>
<dbReference type="InterPro" id="IPR001680">
    <property type="entry name" value="WD40_rpt"/>
</dbReference>
<dbReference type="Pfam" id="PF00400">
    <property type="entry name" value="WD40"/>
    <property type="match status" value="4"/>
</dbReference>
<feature type="region of interest" description="Disordered" evidence="4">
    <location>
        <begin position="73"/>
        <end position="101"/>
    </location>
</feature>
<dbReference type="PANTHER" id="PTHR44499:SF1">
    <property type="entry name" value="JOUBERIN"/>
    <property type="match status" value="1"/>
</dbReference>
<dbReference type="GO" id="GO:0044458">
    <property type="term" value="P:motile cilium assembly"/>
    <property type="evidence" value="ECO:0007669"/>
    <property type="project" value="TreeGrafter"/>
</dbReference>
<dbReference type="GO" id="GO:0036064">
    <property type="term" value="C:ciliary basal body"/>
    <property type="evidence" value="ECO:0007669"/>
    <property type="project" value="TreeGrafter"/>
</dbReference>
<reference evidence="5 6" key="1">
    <citation type="journal article" date="2024" name="BMC Genomics">
        <title>De novo assembly and annotation of Popillia japonica's genome with initial clues to its potential as an invasive pest.</title>
        <authorList>
            <person name="Cucini C."/>
            <person name="Boschi S."/>
            <person name="Funari R."/>
            <person name="Cardaioli E."/>
            <person name="Iannotti N."/>
            <person name="Marturano G."/>
            <person name="Paoli F."/>
            <person name="Bruttini M."/>
            <person name="Carapelli A."/>
            <person name="Frati F."/>
            <person name="Nardi F."/>
        </authorList>
    </citation>
    <scope>NUCLEOTIDE SEQUENCE [LARGE SCALE GENOMIC DNA]</scope>
    <source>
        <strain evidence="5">DMR45628</strain>
    </source>
</reference>
<feature type="region of interest" description="Disordered" evidence="4">
    <location>
        <begin position="841"/>
        <end position="885"/>
    </location>
</feature>
<dbReference type="InterPro" id="IPR019775">
    <property type="entry name" value="WD40_repeat_CS"/>
</dbReference>
<comment type="caution">
    <text evidence="5">The sequence shown here is derived from an EMBL/GenBank/DDBJ whole genome shotgun (WGS) entry which is preliminary data.</text>
</comment>